<sequence>MATELKANKRNTTKRSYITQLRQKGDVPAVVYGSGTEPQSVAVTETEFIKVIKDHGMNGVISLVTDDKQKLSVMVQEIQRDHLKNEVRHIDFIVVDLQKAMEADVPLTVTGESPGVKEGGVLQRILHTVTVKAKPNDFPDHIEVNAENLNIGDSLLVKDLQTSSSYEIVDDQEEVVLTVTPPTVADTEVEDDEDREEAEADPGGDAEGKAVDEEDKGTGQDK</sequence>
<evidence type="ECO:0000256" key="3">
    <source>
        <dbReference type="ARBA" id="ARBA00022980"/>
    </source>
</evidence>
<dbReference type="InterPro" id="IPR020057">
    <property type="entry name" value="Ribosomal_bL25_b-dom"/>
</dbReference>
<keyword evidence="1 5" id="KW-0699">rRNA-binding</keyword>
<keyword evidence="2 5" id="KW-0694">RNA-binding</keyword>
<dbReference type="Pfam" id="PF14693">
    <property type="entry name" value="Ribosomal_TL5_C"/>
    <property type="match status" value="1"/>
</dbReference>
<evidence type="ECO:0000256" key="4">
    <source>
        <dbReference type="ARBA" id="ARBA00023274"/>
    </source>
</evidence>
<evidence type="ECO:0000256" key="2">
    <source>
        <dbReference type="ARBA" id="ARBA00022884"/>
    </source>
</evidence>
<comment type="similarity">
    <text evidence="5">Belongs to the bacterial ribosomal protein bL25 family. CTC subfamily.</text>
</comment>
<dbReference type="Gene3D" id="2.40.240.10">
    <property type="entry name" value="Ribosomal Protein L25, Chain P"/>
    <property type="match status" value="1"/>
</dbReference>
<evidence type="ECO:0000256" key="5">
    <source>
        <dbReference type="HAMAP-Rule" id="MF_01334"/>
    </source>
</evidence>
<comment type="caution">
    <text evidence="9">The sequence shown here is derived from an EMBL/GenBank/DDBJ whole genome shotgun (WGS) entry which is preliminary data.</text>
</comment>
<dbReference type="CDD" id="cd00495">
    <property type="entry name" value="Ribosomal_L25_TL5_CTC"/>
    <property type="match status" value="1"/>
</dbReference>
<organism evidence="9 10">
    <name type="scientific">Fictibacillus terranigra</name>
    <dbReference type="NCBI Taxonomy" id="3058424"/>
    <lineage>
        <taxon>Bacteria</taxon>
        <taxon>Bacillati</taxon>
        <taxon>Bacillota</taxon>
        <taxon>Bacilli</taxon>
        <taxon>Bacillales</taxon>
        <taxon>Fictibacillaceae</taxon>
        <taxon>Fictibacillus</taxon>
    </lineage>
</organism>
<dbReference type="InterPro" id="IPR020056">
    <property type="entry name" value="Rbsml_bL25/Gln-tRNA_synth_N"/>
</dbReference>
<dbReference type="GO" id="GO:0005840">
    <property type="term" value="C:ribosome"/>
    <property type="evidence" value="ECO:0007669"/>
    <property type="project" value="UniProtKB-KW"/>
</dbReference>
<feature type="compositionally biased region" description="Acidic residues" evidence="6">
    <location>
        <begin position="187"/>
        <end position="204"/>
    </location>
</feature>
<protein>
    <recommendedName>
        <fullName evidence="5">Large ribosomal subunit protein bL25</fullName>
    </recommendedName>
    <alternativeName>
        <fullName evidence="5">General stress protein CTC</fullName>
    </alternativeName>
</protein>
<dbReference type="PANTHER" id="PTHR33284:SF1">
    <property type="entry name" value="RIBOSOMAL PROTEIN L25_GLN-TRNA SYNTHETASE, ANTI-CODON-BINDING DOMAIN-CONTAINING PROTEIN"/>
    <property type="match status" value="1"/>
</dbReference>
<keyword evidence="3 5" id="KW-0689">Ribosomal protein</keyword>
<keyword evidence="10" id="KW-1185">Reference proteome</keyword>
<dbReference type="HAMAP" id="MF_01334">
    <property type="entry name" value="Ribosomal_bL25_CTC"/>
    <property type="match status" value="1"/>
</dbReference>
<name>A0ABT8EEA2_9BACL</name>
<feature type="domain" description="Large ribosomal subunit protein bL25 beta" evidence="8">
    <location>
        <begin position="101"/>
        <end position="182"/>
    </location>
</feature>
<gene>
    <name evidence="5" type="primary">rplY</name>
    <name evidence="5" type="synonym">ctc</name>
    <name evidence="9" type="ORF">QYF49_25305</name>
</gene>
<dbReference type="EMBL" id="JAUHLN010000013">
    <property type="protein sequence ID" value="MDN4076244.1"/>
    <property type="molecule type" value="Genomic_DNA"/>
</dbReference>
<dbReference type="SUPFAM" id="SSF50715">
    <property type="entry name" value="Ribosomal protein L25-like"/>
    <property type="match status" value="1"/>
</dbReference>
<comment type="subunit">
    <text evidence="5">Part of the 50S ribosomal subunit; part of the 5S rRNA/L5/L18/L25 subcomplex. Contacts the 5S rRNA. Binds to the 5S rRNA independently of L5 and L18.</text>
</comment>
<dbReference type="NCBIfam" id="NF004133">
    <property type="entry name" value="PRK05618.2-4"/>
    <property type="match status" value="1"/>
</dbReference>
<dbReference type="InterPro" id="IPR029751">
    <property type="entry name" value="Ribosomal_L25_dom"/>
</dbReference>
<feature type="domain" description="Large ribosomal subunit protein bL25 L25" evidence="7">
    <location>
        <begin position="5"/>
        <end position="92"/>
    </location>
</feature>
<dbReference type="InterPro" id="IPR001021">
    <property type="entry name" value="Ribosomal_bL25_long"/>
</dbReference>
<dbReference type="InterPro" id="IPR011035">
    <property type="entry name" value="Ribosomal_bL25/Gln-tRNA_synth"/>
</dbReference>
<dbReference type="RefSeq" id="WP_290402329.1">
    <property type="nucleotide sequence ID" value="NZ_JAUHLN010000013.1"/>
</dbReference>
<dbReference type="PANTHER" id="PTHR33284">
    <property type="entry name" value="RIBOSOMAL PROTEIN L25/GLN-TRNA SYNTHETASE, ANTI-CODON-BINDING DOMAIN-CONTAINING PROTEIN"/>
    <property type="match status" value="1"/>
</dbReference>
<dbReference type="NCBIfam" id="TIGR00731">
    <property type="entry name" value="bL25_bact_ctc"/>
    <property type="match status" value="1"/>
</dbReference>
<dbReference type="InterPro" id="IPR037121">
    <property type="entry name" value="Ribosomal_bL25_C"/>
</dbReference>
<reference evidence="9" key="1">
    <citation type="submission" date="2023-06" db="EMBL/GenBank/DDBJ databases">
        <title>Draft Genome Sequences of Representative Paenibacillus Polymyxa, Bacillus cereus, Fictibacillus sp., and Brevibacillus agri Strains Isolated from Amazonian Dark Earth.</title>
        <authorList>
            <person name="Pellegrinetti T.A."/>
            <person name="Cunha I.C.M."/>
            <person name="Chaves M.G."/>
            <person name="Freitas A.S."/>
            <person name="Silva A.V.R."/>
            <person name="Tsai S.M."/>
            <person name="Mendes L.W."/>
        </authorList>
    </citation>
    <scope>NUCLEOTIDE SEQUENCE</scope>
    <source>
        <strain evidence="9">CENA-BCM004</strain>
    </source>
</reference>
<evidence type="ECO:0000259" key="7">
    <source>
        <dbReference type="Pfam" id="PF01386"/>
    </source>
</evidence>
<evidence type="ECO:0000256" key="1">
    <source>
        <dbReference type="ARBA" id="ARBA00022730"/>
    </source>
</evidence>
<feature type="region of interest" description="Disordered" evidence="6">
    <location>
        <begin position="180"/>
        <end position="222"/>
    </location>
</feature>
<evidence type="ECO:0000313" key="9">
    <source>
        <dbReference type="EMBL" id="MDN4076244.1"/>
    </source>
</evidence>
<dbReference type="Proteomes" id="UP001168694">
    <property type="component" value="Unassembled WGS sequence"/>
</dbReference>
<dbReference type="Gene3D" id="2.170.120.20">
    <property type="entry name" value="Ribosomal protein L25, beta domain"/>
    <property type="match status" value="1"/>
</dbReference>
<dbReference type="InterPro" id="IPR020930">
    <property type="entry name" value="Ribosomal_uL5_bac-type"/>
</dbReference>
<keyword evidence="4 5" id="KW-0687">Ribonucleoprotein</keyword>
<evidence type="ECO:0000313" key="10">
    <source>
        <dbReference type="Proteomes" id="UP001168694"/>
    </source>
</evidence>
<evidence type="ECO:0000259" key="8">
    <source>
        <dbReference type="Pfam" id="PF14693"/>
    </source>
</evidence>
<comment type="function">
    <text evidence="5">This is one of the proteins that binds to the 5S RNA in the ribosome where it forms part of the central protuberance.</text>
</comment>
<dbReference type="Pfam" id="PF01386">
    <property type="entry name" value="Ribosomal_L25p"/>
    <property type="match status" value="1"/>
</dbReference>
<accession>A0ABT8EEA2</accession>
<feature type="compositionally biased region" description="Basic and acidic residues" evidence="6">
    <location>
        <begin position="206"/>
        <end position="222"/>
    </location>
</feature>
<proteinExistence type="inferred from homology"/>
<evidence type="ECO:0000256" key="6">
    <source>
        <dbReference type="SAM" id="MobiDB-lite"/>
    </source>
</evidence>